<evidence type="ECO:0000313" key="5">
    <source>
        <dbReference type="EMBL" id="MCC2198582.1"/>
    </source>
</evidence>
<evidence type="ECO:0000256" key="1">
    <source>
        <dbReference type="ARBA" id="ARBA00022676"/>
    </source>
</evidence>
<dbReference type="Proteomes" id="UP001430637">
    <property type="component" value="Unassembled WGS sequence"/>
</dbReference>
<organism evidence="5 6">
    <name type="scientific">Faecalibacterium butyricigenerans</name>
    <dbReference type="NCBI Taxonomy" id="1851427"/>
    <lineage>
        <taxon>Bacteria</taxon>
        <taxon>Bacillati</taxon>
        <taxon>Bacillota</taxon>
        <taxon>Clostridia</taxon>
        <taxon>Eubacteriales</taxon>
        <taxon>Oscillospiraceae</taxon>
        <taxon>Faecalibacterium</taxon>
    </lineage>
</organism>
<dbReference type="Pfam" id="PF00534">
    <property type="entry name" value="Glycos_transf_1"/>
    <property type="match status" value="1"/>
</dbReference>
<dbReference type="PANTHER" id="PTHR12526">
    <property type="entry name" value="GLYCOSYLTRANSFERASE"/>
    <property type="match status" value="1"/>
</dbReference>
<comment type="caution">
    <text evidence="5">The sequence shown here is derived from an EMBL/GenBank/DDBJ whole genome shotgun (WGS) entry which is preliminary data.</text>
</comment>
<keyword evidence="1" id="KW-0328">Glycosyltransferase</keyword>
<dbReference type="SUPFAM" id="SSF53756">
    <property type="entry name" value="UDP-Glycosyltransferase/glycogen phosphorylase"/>
    <property type="match status" value="1"/>
</dbReference>
<feature type="domain" description="Glycosyl transferase family 1" evidence="3">
    <location>
        <begin position="191"/>
        <end position="359"/>
    </location>
</feature>
<protein>
    <submittedName>
        <fullName evidence="5">Glycosyltransferase family 4 protein</fullName>
    </submittedName>
</protein>
<dbReference type="Pfam" id="PF13439">
    <property type="entry name" value="Glyco_transf_4"/>
    <property type="match status" value="1"/>
</dbReference>
<evidence type="ECO:0000259" key="3">
    <source>
        <dbReference type="Pfam" id="PF00534"/>
    </source>
</evidence>
<name>A0ABS8F695_9FIRM</name>
<sequence length="381" mass="43911">MKILIIRPWPSLLDVTKNTYNIQEVGLAKALVKRGHSTDILFWTDGDEMTVEVEAEGGKPIRVFYRHGKVLLKNVWFSGQDALFAQYDVLQTAEYNQMFSWHLAGKYPEKTVIYHGPYYSPFNKNYNRMCRVFDAFFVGRYRRRGTRFLTKSELARKFLLEKRLSPEQVTTVGVGIDAELLHDRPDAGQTELEGKMRAQKKGLKLLYIGRIEPRRDPFFLLDVLAEVRKSDPDACLYLIGDGDEAYRDSVKAAIGEKGLTDWVFWQKKAPQYQMKGVYQQADFFLLPTEYEIFGMVLLEAMFFRRVVLTTPNGGADMLLRSSENGIVLEKSDPARWAEALLDVAADPAKKARMEQAAYETVIHENTWDALADRFLKVYEKR</sequence>
<dbReference type="Gene3D" id="3.40.50.2000">
    <property type="entry name" value="Glycogen Phosphorylase B"/>
    <property type="match status" value="2"/>
</dbReference>
<keyword evidence="6" id="KW-1185">Reference proteome</keyword>
<dbReference type="InterPro" id="IPR001296">
    <property type="entry name" value="Glyco_trans_1"/>
</dbReference>
<dbReference type="CDD" id="cd03801">
    <property type="entry name" value="GT4_PimA-like"/>
    <property type="match status" value="1"/>
</dbReference>
<dbReference type="EMBL" id="JAJEQL010000003">
    <property type="protein sequence ID" value="MCC2198582.1"/>
    <property type="molecule type" value="Genomic_DNA"/>
</dbReference>
<evidence type="ECO:0000256" key="2">
    <source>
        <dbReference type="ARBA" id="ARBA00022679"/>
    </source>
</evidence>
<proteinExistence type="predicted"/>
<evidence type="ECO:0000259" key="4">
    <source>
        <dbReference type="Pfam" id="PF13439"/>
    </source>
</evidence>
<dbReference type="RefSeq" id="WP_227620164.1">
    <property type="nucleotide sequence ID" value="NZ_JAJEQL010000003.1"/>
</dbReference>
<evidence type="ECO:0000313" key="6">
    <source>
        <dbReference type="Proteomes" id="UP001430637"/>
    </source>
</evidence>
<gene>
    <name evidence="5" type="ORF">LKD23_02205</name>
</gene>
<keyword evidence="2" id="KW-0808">Transferase</keyword>
<accession>A0ABS8F695</accession>
<dbReference type="InterPro" id="IPR028098">
    <property type="entry name" value="Glyco_trans_4-like_N"/>
</dbReference>
<dbReference type="PANTHER" id="PTHR12526:SF510">
    <property type="entry name" value="D-INOSITOL 3-PHOSPHATE GLYCOSYLTRANSFERASE"/>
    <property type="match status" value="1"/>
</dbReference>
<reference evidence="5" key="1">
    <citation type="submission" date="2021-10" db="EMBL/GenBank/DDBJ databases">
        <title>Anaerobic single-cell dispensing facilitates the cultivation of human gut bacteria.</title>
        <authorList>
            <person name="Afrizal A."/>
        </authorList>
    </citation>
    <scope>NUCLEOTIDE SEQUENCE</scope>
    <source>
        <strain evidence="5">CLA-AA-H233</strain>
    </source>
</reference>
<feature type="domain" description="Glycosyltransferase subfamily 4-like N-terminal" evidence="4">
    <location>
        <begin position="27"/>
        <end position="179"/>
    </location>
</feature>